<dbReference type="PANTHER" id="PTHR13504:SF40">
    <property type="entry name" value="FIDO DOMAIN-CONTAINING PROTEIN"/>
    <property type="match status" value="1"/>
</dbReference>
<feature type="binding site" evidence="2">
    <location>
        <begin position="232"/>
        <end position="239"/>
    </location>
    <ligand>
        <name>ATP</name>
        <dbReference type="ChEBI" id="CHEBI:30616"/>
    </ligand>
</feature>
<keyword evidence="2" id="KW-0547">Nucleotide-binding</keyword>
<evidence type="ECO:0000259" key="3">
    <source>
        <dbReference type="PROSITE" id="PS51459"/>
    </source>
</evidence>
<accession>A0A173UAR8</accession>
<dbReference type="Pfam" id="PF02661">
    <property type="entry name" value="Fic"/>
    <property type="match status" value="1"/>
</dbReference>
<dbReference type="Gene3D" id="1.10.3290.10">
    <property type="entry name" value="Fido-like domain"/>
    <property type="match status" value="1"/>
</dbReference>
<dbReference type="InterPro" id="IPR036597">
    <property type="entry name" value="Fido-like_dom_sf"/>
</dbReference>
<feature type="binding site" evidence="2">
    <location>
        <begin position="269"/>
        <end position="270"/>
    </location>
    <ligand>
        <name>ATP</name>
        <dbReference type="ChEBI" id="CHEBI:30616"/>
    </ligand>
</feature>
<dbReference type="EMBL" id="CYXT01000024">
    <property type="protein sequence ID" value="CUN11899.1"/>
    <property type="molecule type" value="Genomic_DNA"/>
</dbReference>
<evidence type="ECO:0000313" key="4">
    <source>
        <dbReference type="EMBL" id="CUN11899.1"/>
    </source>
</evidence>
<dbReference type="AlphaFoldDB" id="A0A173UAR8"/>
<dbReference type="GO" id="GO:0005524">
    <property type="term" value="F:ATP binding"/>
    <property type="evidence" value="ECO:0007669"/>
    <property type="project" value="UniProtKB-KW"/>
</dbReference>
<dbReference type="RefSeq" id="WP_055259550.1">
    <property type="nucleotide sequence ID" value="NZ_CYXT01000024.1"/>
</dbReference>
<proteinExistence type="predicted"/>
<feature type="active site" evidence="1">
    <location>
        <position position="228"/>
    </location>
</feature>
<keyword evidence="2" id="KW-0067">ATP-binding</keyword>
<gene>
    <name evidence="4" type="ORF">ERS852425_02745</name>
</gene>
<dbReference type="Proteomes" id="UP000095598">
    <property type="component" value="Unassembled WGS sequence"/>
</dbReference>
<name>A0A173UAR8_ANAHA</name>
<feature type="binding site" evidence="2">
    <location>
        <position position="277"/>
    </location>
    <ligand>
        <name>ATP</name>
        <dbReference type="ChEBI" id="CHEBI:30616"/>
    </ligand>
</feature>
<dbReference type="InterPro" id="IPR040198">
    <property type="entry name" value="Fido_containing"/>
</dbReference>
<dbReference type="SUPFAM" id="SSF140931">
    <property type="entry name" value="Fic-like"/>
    <property type="match status" value="1"/>
</dbReference>
<reference evidence="4 5" key="1">
    <citation type="submission" date="2015-09" db="EMBL/GenBank/DDBJ databases">
        <authorList>
            <consortium name="Pathogen Informatics"/>
        </authorList>
    </citation>
    <scope>NUCLEOTIDE SEQUENCE [LARGE SCALE GENOMIC DNA]</scope>
    <source>
        <strain evidence="4 5">2789STDY5608868</strain>
    </source>
</reference>
<protein>
    <submittedName>
        <fullName evidence="4">Fic/DOC family</fullName>
    </submittedName>
</protein>
<evidence type="ECO:0000256" key="1">
    <source>
        <dbReference type="PIRSR" id="PIRSR640198-1"/>
    </source>
</evidence>
<evidence type="ECO:0000256" key="2">
    <source>
        <dbReference type="PIRSR" id="PIRSR640198-2"/>
    </source>
</evidence>
<evidence type="ECO:0000313" key="5">
    <source>
        <dbReference type="Proteomes" id="UP000095598"/>
    </source>
</evidence>
<dbReference type="InterPro" id="IPR003812">
    <property type="entry name" value="Fido"/>
</dbReference>
<organism evidence="4 5">
    <name type="scientific">Anaerostipes hadrus</name>
    <dbReference type="NCBI Taxonomy" id="649756"/>
    <lineage>
        <taxon>Bacteria</taxon>
        <taxon>Bacillati</taxon>
        <taxon>Bacillota</taxon>
        <taxon>Clostridia</taxon>
        <taxon>Lachnospirales</taxon>
        <taxon>Lachnospiraceae</taxon>
        <taxon>Anaerostipes</taxon>
    </lineage>
</organism>
<dbReference type="PROSITE" id="PS51459">
    <property type="entry name" value="FIDO"/>
    <property type="match status" value="1"/>
</dbReference>
<dbReference type="PANTHER" id="PTHR13504">
    <property type="entry name" value="FIDO DOMAIN-CONTAINING PROTEIN DDB_G0283145"/>
    <property type="match status" value="1"/>
</dbReference>
<sequence length="395" mass="46331">MDYHILKKYRYTNRNQFESIYSSRYKNELALHYDFEIHGFPCFSLPTTEILNLTSRIYKLTQTLIYLKSKLPQIALEQYTQTCLVDEVKLTNEIEGVNSTRREIQDILNTQSITKKNMRLYGLVQKYNLLKNSEKISIHNCSDIRNIYNELVSEEIKNNDPLNLPDGIFFRRKSVSVYSPHMKEIHRGISGETEIIACMEKALFILHNKSIPPLIRISVFHYLFGYIHPFYDGNGRTNRFISSYLLSKELEPLISYHLAKTIKQNISKYYKSFDYTNDTDNRGDLTGFITNFLEIILASIEALIDSLEDKIKRLHYFEQILLSNFKDKTDYGILHLLLQNSLFGLEPLSAREMAEMLDKSYVTINNRLKKDSIKTLLRSDIPHKYDLDLDILKTL</sequence>
<feature type="domain" description="Fido" evidence="3">
    <location>
        <begin position="151"/>
        <end position="291"/>
    </location>
</feature>